<evidence type="ECO:0000313" key="2">
    <source>
        <dbReference type="Proteomes" id="UP001281147"/>
    </source>
</evidence>
<reference evidence="1" key="1">
    <citation type="submission" date="2023-07" db="EMBL/GenBank/DDBJ databases">
        <title>Black Yeasts Isolated from many extreme environments.</title>
        <authorList>
            <person name="Coleine C."/>
            <person name="Stajich J.E."/>
            <person name="Selbmann L."/>
        </authorList>
    </citation>
    <scope>NUCLEOTIDE SEQUENCE</scope>
    <source>
        <strain evidence="1">CCFEE 5714</strain>
    </source>
</reference>
<keyword evidence="2" id="KW-1185">Reference proteome</keyword>
<gene>
    <name evidence="1" type="ORF">LTR37_019878</name>
</gene>
<organism evidence="1 2">
    <name type="scientific">Vermiconidia calcicola</name>
    <dbReference type="NCBI Taxonomy" id="1690605"/>
    <lineage>
        <taxon>Eukaryota</taxon>
        <taxon>Fungi</taxon>
        <taxon>Dikarya</taxon>
        <taxon>Ascomycota</taxon>
        <taxon>Pezizomycotina</taxon>
        <taxon>Dothideomycetes</taxon>
        <taxon>Dothideomycetidae</taxon>
        <taxon>Mycosphaerellales</taxon>
        <taxon>Extremaceae</taxon>
        <taxon>Vermiconidia</taxon>
    </lineage>
</organism>
<comment type="caution">
    <text evidence="1">The sequence shown here is derived from an EMBL/GenBank/DDBJ whole genome shotgun (WGS) entry which is preliminary data.</text>
</comment>
<accession>A0ACC3MFW8</accession>
<sequence>MQRLGSSDGIAPPSQSSKGLLTATSSTDTGASTAQSSRERFDMDSRVYRVYKRRFLGLGQLVLLNIIVSWDWLSFAPISTTAAEFFDVSESSVNWLSTGFLFAFVAIAPLVIWTLDKGGPRLSILASSALVLLGNWIRYAGTRASPPRFGVVMFGQILIGLSQPFVLAAPTRYSNLWFSDQGRVSATAIASLANPLGGALGQLVSPLWATNKSQIPNMILYTSILSTIATLPAPFIPASPPSPPSSLAAAEKLDIRQALSVLPKNTTFWLILIPFAIYVGFFNATSSLLNQILSPYAFSETDAGLAGALLILIGLVSAAIISPIIDRTKKYILTIKILVPLIATSYLALTFMPATRTVAGPWTVCAILGATSFALLPCTLEYAALATHPVSPEITATVLWAMGQLLGGVFIVIMNALRGRWAGEPEGTMIRALIFQAVIAWTGVPFVIWLGRGKLKAGTEIQKDIPKLEIEYNRLGLDPLDNSWSCEAAPGA</sequence>
<name>A0ACC3MFW8_9PEZI</name>
<evidence type="ECO:0000313" key="1">
    <source>
        <dbReference type="EMBL" id="KAK3686369.1"/>
    </source>
</evidence>
<protein>
    <submittedName>
        <fullName evidence="1">Uncharacterized protein</fullName>
    </submittedName>
</protein>
<dbReference type="EMBL" id="JAUTXU010000323">
    <property type="protein sequence ID" value="KAK3686369.1"/>
    <property type="molecule type" value="Genomic_DNA"/>
</dbReference>
<dbReference type="Proteomes" id="UP001281147">
    <property type="component" value="Unassembled WGS sequence"/>
</dbReference>
<proteinExistence type="predicted"/>